<dbReference type="AlphaFoldDB" id="A0A653DQG5"/>
<feature type="transmembrane region" description="Helical" evidence="10">
    <location>
        <begin position="350"/>
        <end position="377"/>
    </location>
</feature>
<evidence type="ECO:0000313" key="12">
    <source>
        <dbReference type="EMBL" id="VEN62473.1"/>
    </source>
</evidence>
<sequence length="447" mass="50021">MIHLPILEHIRKLLISAVIFGSAVLLMLWLPIRILKATLPQFLPYTVSLNNDTQVNELSLELLLLQVILPSLLEQSHTRVWLKSLVRNWCRVVSWILNIHSYLLGDSDGKQNSDQNAPANVAPEAGGGLGAVHQALLMMEPPTGFQPYVRPSFFAARLFGLLLCVCISLVASSLVALTLPVWLGRSVMALWLVGAPPPAPQISATNSQAEVKVHELYTAACGLYLCWVAARAVTLVLSWLPQGRAAMMDRLKQWFVLGLKTVVASTILLGVIPLLFGLLLELVVIIPLRVPIYQTPILFIWQDWALGVLYTKIACAITMMGPDWFLRNAIERAYREGIRDMNLTFIFKELAAPVIVSFGLALTVPYVCAYSIVPLFVTNLQLRNFIARRLYPFMLLVGGIAVVVHFQIRQFRKLYEHIKNDKYLVGQRLVNYDHRKSKTPQVQAAAT</sequence>
<dbReference type="Proteomes" id="UP000410492">
    <property type="component" value="Unassembled WGS sequence"/>
</dbReference>
<evidence type="ECO:0000256" key="5">
    <source>
        <dbReference type="ARBA" id="ARBA00022679"/>
    </source>
</evidence>
<keyword evidence="9 10" id="KW-0472">Membrane</keyword>
<dbReference type="GO" id="GO:0061630">
    <property type="term" value="F:ubiquitin protein ligase activity"/>
    <property type="evidence" value="ECO:0007669"/>
    <property type="project" value="UniProtKB-EC"/>
</dbReference>
<organism evidence="12 13">
    <name type="scientific">Callosobruchus maculatus</name>
    <name type="common">Southern cowpea weevil</name>
    <name type="synonym">Pulse bruchid</name>
    <dbReference type="NCBI Taxonomy" id="64391"/>
    <lineage>
        <taxon>Eukaryota</taxon>
        <taxon>Metazoa</taxon>
        <taxon>Ecdysozoa</taxon>
        <taxon>Arthropoda</taxon>
        <taxon>Hexapoda</taxon>
        <taxon>Insecta</taxon>
        <taxon>Pterygota</taxon>
        <taxon>Neoptera</taxon>
        <taxon>Endopterygota</taxon>
        <taxon>Coleoptera</taxon>
        <taxon>Polyphaga</taxon>
        <taxon>Cucujiformia</taxon>
        <taxon>Chrysomeloidea</taxon>
        <taxon>Chrysomelidae</taxon>
        <taxon>Bruchinae</taxon>
        <taxon>Bruchini</taxon>
        <taxon>Callosobruchus</taxon>
    </lineage>
</organism>
<dbReference type="GO" id="GO:0036503">
    <property type="term" value="P:ERAD pathway"/>
    <property type="evidence" value="ECO:0007669"/>
    <property type="project" value="TreeGrafter"/>
</dbReference>
<comment type="pathway">
    <text evidence="3">Protein modification; protein ubiquitination.</text>
</comment>
<feature type="transmembrane region" description="Helical" evidence="10">
    <location>
        <begin position="308"/>
        <end position="330"/>
    </location>
</feature>
<dbReference type="PANTHER" id="PTHR13145">
    <property type="entry name" value="SSM4 PROTEIN"/>
    <property type="match status" value="1"/>
</dbReference>
<evidence type="ECO:0000313" key="13">
    <source>
        <dbReference type="Proteomes" id="UP000410492"/>
    </source>
</evidence>
<dbReference type="EMBL" id="CAACVG010013882">
    <property type="protein sequence ID" value="VEN62473.1"/>
    <property type="molecule type" value="Genomic_DNA"/>
</dbReference>
<dbReference type="InterPro" id="IPR056521">
    <property type="entry name" value="MARCHF6-like_C"/>
</dbReference>
<keyword evidence="8 10" id="KW-1133">Transmembrane helix</keyword>
<accession>A0A653DQG5</accession>
<evidence type="ECO:0000256" key="2">
    <source>
        <dbReference type="ARBA" id="ARBA00004141"/>
    </source>
</evidence>
<feature type="transmembrane region" description="Helical" evidence="10">
    <location>
        <begin position="12"/>
        <end position="35"/>
    </location>
</feature>
<dbReference type="PANTHER" id="PTHR13145:SF0">
    <property type="entry name" value="E3 UBIQUITIN-PROTEIN LIGASE MARCHF6"/>
    <property type="match status" value="1"/>
</dbReference>
<protein>
    <recommendedName>
        <fullName evidence="4">RING-type E3 ubiquitin transferase</fullName>
        <ecNumber evidence="4">2.3.2.27</ecNumber>
    </recommendedName>
</protein>
<feature type="transmembrane region" description="Helical" evidence="10">
    <location>
        <begin position="216"/>
        <end position="240"/>
    </location>
</feature>
<dbReference type="EC" id="2.3.2.27" evidence="4"/>
<reference evidence="12 13" key="1">
    <citation type="submission" date="2019-01" db="EMBL/GenBank/DDBJ databases">
        <authorList>
            <person name="Sayadi A."/>
        </authorList>
    </citation>
    <scope>NUCLEOTIDE SEQUENCE [LARGE SCALE GENOMIC DNA]</scope>
</reference>
<evidence type="ECO:0000256" key="1">
    <source>
        <dbReference type="ARBA" id="ARBA00000900"/>
    </source>
</evidence>
<dbReference type="Pfam" id="PF23113">
    <property type="entry name" value="MARCHF6_C"/>
    <property type="match status" value="1"/>
</dbReference>
<gene>
    <name evidence="12" type="ORF">CALMAC_LOCUS19575</name>
</gene>
<evidence type="ECO:0000256" key="6">
    <source>
        <dbReference type="ARBA" id="ARBA00022692"/>
    </source>
</evidence>
<keyword evidence="7" id="KW-0833">Ubl conjugation pathway</keyword>
<comment type="catalytic activity">
    <reaction evidence="1">
        <text>S-ubiquitinyl-[E2 ubiquitin-conjugating enzyme]-L-cysteine + [acceptor protein]-L-lysine = [E2 ubiquitin-conjugating enzyme]-L-cysteine + N(6)-ubiquitinyl-[acceptor protein]-L-lysine.</text>
        <dbReference type="EC" id="2.3.2.27"/>
    </reaction>
</comment>
<keyword evidence="6 10" id="KW-0812">Transmembrane</keyword>
<comment type="subcellular location">
    <subcellularLocation>
        <location evidence="2">Membrane</location>
        <topology evidence="2">Multi-pass membrane protein</topology>
    </subcellularLocation>
</comment>
<evidence type="ECO:0000256" key="4">
    <source>
        <dbReference type="ARBA" id="ARBA00012483"/>
    </source>
</evidence>
<name>A0A653DQG5_CALMS</name>
<feature type="transmembrane region" description="Helical" evidence="10">
    <location>
        <begin position="261"/>
        <end position="288"/>
    </location>
</feature>
<evidence type="ECO:0000256" key="7">
    <source>
        <dbReference type="ARBA" id="ARBA00022786"/>
    </source>
</evidence>
<feature type="transmembrane region" description="Helical" evidence="10">
    <location>
        <begin position="158"/>
        <end position="183"/>
    </location>
</feature>
<keyword evidence="13" id="KW-1185">Reference proteome</keyword>
<evidence type="ECO:0000256" key="9">
    <source>
        <dbReference type="ARBA" id="ARBA00023136"/>
    </source>
</evidence>
<feature type="transmembrane region" description="Helical" evidence="10">
    <location>
        <begin position="389"/>
        <end position="408"/>
    </location>
</feature>
<proteinExistence type="predicted"/>
<dbReference type="GO" id="GO:0005789">
    <property type="term" value="C:endoplasmic reticulum membrane"/>
    <property type="evidence" value="ECO:0007669"/>
    <property type="project" value="TreeGrafter"/>
</dbReference>
<evidence type="ECO:0000256" key="3">
    <source>
        <dbReference type="ARBA" id="ARBA00004906"/>
    </source>
</evidence>
<dbReference type="OrthoDB" id="1108038at2759"/>
<evidence type="ECO:0000256" key="10">
    <source>
        <dbReference type="SAM" id="Phobius"/>
    </source>
</evidence>
<keyword evidence="5" id="KW-0808">Transferase</keyword>
<feature type="domain" description="E3 ubiquitin-protein ligase MARCHF6-like C-terminal" evidence="11">
    <location>
        <begin position="246"/>
        <end position="419"/>
    </location>
</feature>
<evidence type="ECO:0000259" key="11">
    <source>
        <dbReference type="Pfam" id="PF23113"/>
    </source>
</evidence>
<evidence type="ECO:0000256" key="8">
    <source>
        <dbReference type="ARBA" id="ARBA00022989"/>
    </source>
</evidence>